<feature type="domain" description="SnoaL-like" evidence="2">
    <location>
        <begin position="13"/>
        <end position="135"/>
    </location>
</feature>
<accession>A0A7K3W0P6</accession>
<evidence type="ECO:0000259" key="1">
    <source>
        <dbReference type="Pfam" id="PF12680"/>
    </source>
</evidence>
<comment type="caution">
    <text evidence="3">The sequence shown here is derived from an EMBL/GenBank/DDBJ whole genome shotgun (WGS) entry which is preliminary data.</text>
</comment>
<feature type="domain" description="SnoaL-like" evidence="1">
    <location>
        <begin position="167"/>
        <end position="268"/>
    </location>
</feature>
<dbReference type="RefSeq" id="WP_163481819.1">
    <property type="nucleotide sequence ID" value="NZ_JAAGWF010000010.1"/>
</dbReference>
<gene>
    <name evidence="3" type="ORF">GCU56_11260</name>
</gene>
<dbReference type="SUPFAM" id="SSF54427">
    <property type="entry name" value="NTF2-like"/>
    <property type="match status" value="2"/>
</dbReference>
<keyword evidence="4" id="KW-1185">Reference proteome</keyword>
<dbReference type="Proteomes" id="UP000470246">
    <property type="component" value="Unassembled WGS sequence"/>
</dbReference>
<dbReference type="Gene3D" id="3.10.450.50">
    <property type="match status" value="2"/>
</dbReference>
<protein>
    <submittedName>
        <fullName evidence="3">DUF4440 domain-containing protein</fullName>
    </submittedName>
</protein>
<dbReference type="Pfam" id="PF13577">
    <property type="entry name" value="SnoaL_4"/>
    <property type="match status" value="1"/>
</dbReference>
<dbReference type="AlphaFoldDB" id="A0A7K3W0P6"/>
<proteinExistence type="predicted"/>
<evidence type="ECO:0000259" key="2">
    <source>
        <dbReference type="Pfam" id="PF13577"/>
    </source>
</evidence>
<dbReference type="InterPro" id="IPR037401">
    <property type="entry name" value="SnoaL-like"/>
</dbReference>
<dbReference type="EMBL" id="JAAGWF010000010">
    <property type="protein sequence ID" value="NEK58451.1"/>
    <property type="molecule type" value="Genomic_DNA"/>
</dbReference>
<reference evidence="3 4" key="1">
    <citation type="submission" date="2020-02" db="EMBL/GenBank/DDBJ databases">
        <title>Geodermatophilus sabuli CPCC 205279 I12A-02694.</title>
        <authorList>
            <person name="Jiang Z."/>
        </authorList>
    </citation>
    <scope>NUCLEOTIDE SEQUENCE [LARGE SCALE GENOMIC DNA]</scope>
    <source>
        <strain evidence="3 4">I12A-02694</strain>
    </source>
</reference>
<dbReference type="CDD" id="cd00531">
    <property type="entry name" value="NTF2_like"/>
    <property type="match status" value="1"/>
</dbReference>
<organism evidence="3 4">
    <name type="scientific">Geodermatophilus sabuli</name>
    <dbReference type="NCBI Taxonomy" id="1564158"/>
    <lineage>
        <taxon>Bacteria</taxon>
        <taxon>Bacillati</taxon>
        <taxon>Actinomycetota</taxon>
        <taxon>Actinomycetes</taxon>
        <taxon>Geodermatophilales</taxon>
        <taxon>Geodermatophilaceae</taxon>
        <taxon>Geodermatophilus</taxon>
    </lineage>
</organism>
<dbReference type="Pfam" id="PF12680">
    <property type="entry name" value="SnoaL_2"/>
    <property type="match status" value="1"/>
</dbReference>
<name>A0A7K3W0P6_9ACTN</name>
<sequence>MDDVDPAAALAGLRDRAAIADVLAAFCERVDEYDIAGLDTVFTADCATDYGPGRGGPVSGLAAVQARIGRGQAEFRRTHHQLGQSRVRLDGDTAEAATYVTATHEHRDGARSRVHLRYLDRLRRTPAGWRIAARTVAATVVEGMPGTAWVWVPRGEPGPAGSVAAAVRRFLDAVESRDPDAVAACFTVDARYANVPHPPAVGPAAIRSVFARILSRCERVRWDVVSTAADGDRAWLERVDRFWIGGREYAIECNGVYTVDPASGLLAEVRDYVDLATWRERLGDVLDRPDAAP</sequence>
<dbReference type="InterPro" id="IPR032710">
    <property type="entry name" value="NTF2-like_dom_sf"/>
</dbReference>
<evidence type="ECO:0000313" key="3">
    <source>
        <dbReference type="EMBL" id="NEK58451.1"/>
    </source>
</evidence>
<evidence type="ECO:0000313" key="4">
    <source>
        <dbReference type="Proteomes" id="UP000470246"/>
    </source>
</evidence>